<evidence type="ECO:0000256" key="5">
    <source>
        <dbReference type="ARBA" id="ARBA00022691"/>
    </source>
</evidence>
<evidence type="ECO:0000256" key="8">
    <source>
        <dbReference type="ARBA" id="ARBA00022833"/>
    </source>
</evidence>
<dbReference type="OrthoDB" id="431817at2759"/>
<dbReference type="Pfam" id="PF06839">
    <property type="entry name" value="Zn_ribbon_GRF"/>
    <property type="match status" value="1"/>
</dbReference>
<evidence type="ECO:0000313" key="12">
    <source>
        <dbReference type="Proteomes" id="UP000792457"/>
    </source>
</evidence>
<gene>
    <name evidence="11" type="ORF">J437_LFUL007954</name>
</gene>
<evidence type="ECO:0000259" key="10">
    <source>
        <dbReference type="PROSITE" id="PS51999"/>
    </source>
</evidence>
<organism evidence="11 12">
    <name type="scientific">Ladona fulva</name>
    <name type="common">Scarce chaser dragonfly</name>
    <name type="synonym">Libellula fulva</name>
    <dbReference type="NCBI Taxonomy" id="123851"/>
    <lineage>
        <taxon>Eukaryota</taxon>
        <taxon>Metazoa</taxon>
        <taxon>Ecdysozoa</taxon>
        <taxon>Arthropoda</taxon>
        <taxon>Hexapoda</taxon>
        <taxon>Insecta</taxon>
        <taxon>Pterygota</taxon>
        <taxon>Palaeoptera</taxon>
        <taxon>Odonata</taxon>
        <taxon>Epiprocta</taxon>
        <taxon>Anisoptera</taxon>
        <taxon>Libelluloidea</taxon>
        <taxon>Libellulidae</taxon>
        <taxon>Ladona</taxon>
    </lineage>
</organism>
<keyword evidence="8" id="KW-0862">Zinc</keyword>
<dbReference type="AlphaFoldDB" id="A0A8K0KFL7"/>
<dbReference type="GO" id="GO:0008988">
    <property type="term" value="F:rRNA (adenine-N6-)-methyltransferase activity"/>
    <property type="evidence" value="ECO:0007669"/>
    <property type="project" value="InterPro"/>
</dbReference>
<evidence type="ECO:0000256" key="6">
    <source>
        <dbReference type="ARBA" id="ARBA00022723"/>
    </source>
</evidence>
<dbReference type="GO" id="GO:0008270">
    <property type="term" value="F:zinc ion binding"/>
    <property type="evidence" value="ECO:0007669"/>
    <property type="project" value="UniProtKB-KW"/>
</dbReference>
<sequence length="306" mass="34718">MTISSQKEIINVGHLSVFLPISHPIKFLFLKVKGIITVLSAKDGCPKKISIAISAKLAPQRCVKPTWTHCGTCNRCCLPHHKCGLKPPAPSACYCGSLNHARKDCPIFPVSSAGSVVLKRKRRPTLLFSRTLKEGKERSFYACSACRDRKECSFFRWADEVSAETNKSNNNVCHPSRDLAKHIERISKLHELIDKKRAYCHTCKCLFNLKRKEKHKNHQVVEGVSNDQMRNPSKFLKPLQCSKKEAQFMFSDKTIKLICDVLTGIDVTFVLCIGTPRIHEYILEECKDKMSSLLLDIDERYVSNLL</sequence>
<evidence type="ECO:0000256" key="4">
    <source>
        <dbReference type="ARBA" id="ARBA00022679"/>
    </source>
</evidence>
<keyword evidence="5" id="KW-0949">S-adenosyl-L-methionine</keyword>
<reference evidence="11" key="1">
    <citation type="submission" date="2013-04" db="EMBL/GenBank/DDBJ databases">
        <authorList>
            <person name="Qu J."/>
            <person name="Murali S.C."/>
            <person name="Bandaranaike D."/>
            <person name="Bellair M."/>
            <person name="Blankenburg K."/>
            <person name="Chao H."/>
            <person name="Dinh H."/>
            <person name="Doddapaneni H."/>
            <person name="Downs B."/>
            <person name="Dugan-Rocha S."/>
            <person name="Elkadiri S."/>
            <person name="Gnanaolivu R.D."/>
            <person name="Hernandez B."/>
            <person name="Javaid M."/>
            <person name="Jayaseelan J.C."/>
            <person name="Lee S."/>
            <person name="Li M."/>
            <person name="Ming W."/>
            <person name="Munidasa M."/>
            <person name="Muniz J."/>
            <person name="Nguyen L."/>
            <person name="Ongeri F."/>
            <person name="Osuji N."/>
            <person name="Pu L.-L."/>
            <person name="Puazo M."/>
            <person name="Qu C."/>
            <person name="Quiroz J."/>
            <person name="Raj R."/>
            <person name="Weissenberger G."/>
            <person name="Xin Y."/>
            <person name="Zou X."/>
            <person name="Han Y."/>
            <person name="Richards S."/>
            <person name="Worley K."/>
            <person name="Muzny D."/>
            <person name="Gibbs R."/>
        </authorList>
    </citation>
    <scope>NUCLEOTIDE SEQUENCE</scope>
    <source>
        <strain evidence="11">Sampled in the wild</strain>
    </source>
</reference>
<dbReference type="PROSITE" id="PS51999">
    <property type="entry name" value="ZF_GRF"/>
    <property type="match status" value="1"/>
</dbReference>
<accession>A0A8K0KFL7</accession>
<evidence type="ECO:0000256" key="1">
    <source>
        <dbReference type="ARBA" id="ARBA00004496"/>
    </source>
</evidence>
<evidence type="ECO:0000313" key="11">
    <source>
        <dbReference type="EMBL" id="KAG8232800.1"/>
    </source>
</evidence>
<keyword evidence="4" id="KW-0808">Transferase</keyword>
<keyword evidence="7 9" id="KW-0863">Zinc-finger</keyword>
<dbReference type="PANTHER" id="PTHR13493">
    <property type="entry name" value="ZINC FINGER CCHC DOMAIN-CONTAINING"/>
    <property type="match status" value="1"/>
</dbReference>
<name>A0A8K0KFL7_LADFU</name>
<comment type="caution">
    <text evidence="11">The sequence shown here is derived from an EMBL/GenBank/DDBJ whole genome shotgun (WGS) entry which is preliminary data.</text>
</comment>
<evidence type="ECO:0000256" key="9">
    <source>
        <dbReference type="PROSITE-ProRule" id="PRU01343"/>
    </source>
</evidence>
<keyword evidence="3" id="KW-0489">Methyltransferase</keyword>
<dbReference type="GO" id="GO:0005730">
    <property type="term" value="C:nucleolus"/>
    <property type="evidence" value="ECO:0007669"/>
    <property type="project" value="TreeGrafter"/>
</dbReference>
<dbReference type="Pfam" id="PF10237">
    <property type="entry name" value="N6-adenineMlase"/>
    <property type="match status" value="1"/>
</dbReference>
<comment type="subcellular location">
    <subcellularLocation>
        <location evidence="1">Cytoplasm</location>
    </subcellularLocation>
</comment>
<dbReference type="InterPro" id="IPR039846">
    <property type="entry name" value="ZCCHC4"/>
</dbReference>
<dbReference type="InterPro" id="IPR010666">
    <property type="entry name" value="Znf_GRF"/>
</dbReference>
<dbReference type="EMBL" id="KZ308654">
    <property type="protein sequence ID" value="KAG8232800.1"/>
    <property type="molecule type" value="Genomic_DNA"/>
</dbReference>
<keyword evidence="6" id="KW-0479">Metal-binding</keyword>
<dbReference type="InterPro" id="IPR041370">
    <property type="entry name" value="Mlase_EEF1AKMT1/ZCCHC4"/>
</dbReference>
<proteinExistence type="predicted"/>
<protein>
    <recommendedName>
        <fullName evidence="10">GRF-type domain-containing protein</fullName>
    </recommendedName>
</protein>
<keyword evidence="2" id="KW-0963">Cytoplasm</keyword>
<feature type="domain" description="GRF-type" evidence="10">
    <location>
        <begin position="118"/>
        <end position="161"/>
    </location>
</feature>
<dbReference type="Proteomes" id="UP000792457">
    <property type="component" value="Unassembled WGS sequence"/>
</dbReference>
<keyword evidence="12" id="KW-1185">Reference proteome</keyword>
<evidence type="ECO:0000256" key="3">
    <source>
        <dbReference type="ARBA" id="ARBA00022603"/>
    </source>
</evidence>
<evidence type="ECO:0000256" key="7">
    <source>
        <dbReference type="ARBA" id="ARBA00022771"/>
    </source>
</evidence>
<evidence type="ECO:0000256" key="2">
    <source>
        <dbReference type="ARBA" id="ARBA00022490"/>
    </source>
</evidence>
<dbReference type="PANTHER" id="PTHR13493:SF3">
    <property type="entry name" value="RRNA N6-ADENOSINE-METHYLTRANSFERASE ZCCHC4"/>
    <property type="match status" value="1"/>
</dbReference>
<dbReference type="GO" id="GO:0005737">
    <property type="term" value="C:cytoplasm"/>
    <property type="evidence" value="ECO:0007669"/>
    <property type="project" value="UniProtKB-SubCell"/>
</dbReference>
<reference evidence="11" key="2">
    <citation type="submission" date="2017-10" db="EMBL/GenBank/DDBJ databases">
        <title>Ladona fulva Genome sequencing and assembly.</title>
        <authorList>
            <person name="Murali S."/>
            <person name="Richards S."/>
            <person name="Bandaranaike D."/>
            <person name="Bellair M."/>
            <person name="Blankenburg K."/>
            <person name="Chao H."/>
            <person name="Dinh H."/>
            <person name="Doddapaneni H."/>
            <person name="Dugan-Rocha S."/>
            <person name="Elkadiri S."/>
            <person name="Gnanaolivu R."/>
            <person name="Hernandez B."/>
            <person name="Skinner E."/>
            <person name="Javaid M."/>
            <person name="Lee S."/>
            <person name="Li M."/>
            <person name="Ming W."/>
            <person name="Munidasa M."/>
            <person name="Muniz J."/>
            <person name="Nguyen L."/>
            <person name="Hughes D."/>
            <person name="Osuji N."/>
            <person name="Pu L.-L."/>
            <person name="Puazo M."/>
            <person name="Qu C."/>
            <person name="Quiroz J."/>
            <person name="Raj R."/>
            <person name="Weissenberger G."/>
            <person name="Xin Y."/>
            <person name="Zou X."/>
            <person name="Han Y."/>
            <person name="Worley K."/>
            <person name="Muzny D."/>
            <person name="Gibbs R."/>
        </authorList>
    </citation>
    <scope>NUCLEOTIDE SEQUENCE</scope>
    <source>
        <strain evidence="11">Sampled in the wild</strain>
    </source>
</reference>